<dbReference type="AlphaFoldDB" id="A0A928Z6V2"/>
<feature type="transmembrane region" description="Helical" evidence="1">
    <location>
        <begin position="12"/>
        <end position="31"/>
    </location>
</feature>
<reference evidence="2" key="1">
    <citation type="submission" date="2020-10" db="EMBL/GenBank/DDBJ databases">
        <authorList>
            <person name="Castelo-Branco R."/>
            <person name="Eusebio N."/>
            <person name="Adriana R."/>
            <person name="Vieira A."/>
            <person name="Brugerolle De Fraissinette N."/>
            <person name="Rezende De Castro R."/>
            <person name="Schneider M.P."/>
            <person name="Vasconcelos V."/>
            <person name="Leao P.N."/>
        </authorList>
    </citation>
    <scope>NUCLEOTIDE SEQUENCE</scope>
    <source>
        <strain evidence="2">LEGE 11480</strain>
    </source>
</reference>
<organism evidence="2 3">
    <name type="scientific">Romeriopsis navalis LEGE 11480</name>
    <dbReference type="NCBI Taxonomy" id="2777977"/>
    <lineage>
        <taxon>Bacteria</taxon>
        <taxon>Bacillati</taxon>
        <taxon>Cyanobacteriota</taxon>
        <taxon>Cyanophyceae</taxon>
        <taxon>Leptolyngbyales</taxon>
        <taxon>Leptolyngbyaceae</taxon>
        <taxon>Romeriopsis</taxon>
        <taxon>Romeriopsis navalis</taxon>
    </lineage>
</organism>
<accession>A0A928Z6V2</accession>
<gene>
    <name evidence="2" type="ORF">IQ266_26945</name>
</gene>
<sequence>MQTISRSQFWMIQAWASLFISLTAVASGFLTLSANPLFQSLFGVRVALAARATAKVMKERRIR</sequence>
<keyword evidence="1" id="KW-0812">Transmembrane</keyword>
<keyword evidence="1" id="KW-1133">Transmembrane helix</keyword>
<dbReference type="Proteomes" id="UP000625316">
    <property type="component" value="Unassembled WGS sequence"/>
</dbReference>
<dbReference type="EMBL" id="JADEXQ010000186">
    <property type="protein sequence ID" value="MBE9033377.1"/>
    <property type="molecule type" value="Genomic_DNA"/>
</dbReference>
<protein>
    <submittedName>
        <fullName evidence="2">Uncharacterized protein</fullName>
    </submittedName>
</protein>
<keyword evidence="1" id="KW-0472">Membrane</keyword>
<dbReference type="RefSeq" id="WP_264328182.1">
    <property type="nucleotide sequence ID" value="NZ_JADEXQ010000186.1"/>
</dbReference>
<evidence type="ECO:0000313" key="3">
    <source>
        <dbReference type="Proteomes" id="UP000625316"/>
    </source>
</evidence>
<name>A0A928Z6V2_9CYAN</name>
<evidence type="ECO:0000313" key="2">
    <source>
        <dbReference type="EMBL" id="MBE9033377.1"/>
    </source>
</evidence>
<keyword evidence="3" id="KW-1185">Reference proteome</keyword>
<comment type="caution">
    <text evidence="2">The sequence shown here is derived from an EMBL/GenBank/DDBJ whole genome shotgun (WGS) entry which is preliminary data.</text>
</comment>
<proteinExistence type="predicted"/>
<evidence type="ECO:0000256" key="1">
    <source>
        <dbReference type="SAM" id="Phobius"/>
    </source>
</evidence>